<evidence type="ECO:0000256" key="2">
    <source>
        <dbReference type="ARBA" id="ARBA00023125"/>
    </source>
</evidence>
<dbReference type="InterPro" id="IPR036388">
    <property type="entry name" value="WH-like_DNA-bd_sf"/>
</dbReference>
<evidence type="ECO:0000256" key="3">
    <source>
        <dbReference type="ARBA" id="ARBA00023163"/>
    </source>
</evidence>
<dbReference type="SMART" id="SM00345">
    <property type="entry name" value="HTH_GNTR"/>
    <property type="match status" value="1"/>
</dbReference>
<dbReference type="SMART" id="SM00895">
    <property type="entry name" value="FCD"/>
    <property type="match status" value="1"/>
</dbReference>
<dbReference type="SUPFAM" id="SSF48008">
    <property type="entry name" value="GntR ligand-binding domain-like"/>
    <property type="match status" value="1"/>
</dbReference>
<protein>
    <submittedName>
        <fullName evidence="5">GntR family transcriptional regulator</fullName>
    </submittedName>
</protein>
<dbReference type="SUPFAM" id="SSF46785">
    <property type="entry name" value="Winged helix' DNA-binding domain"/>
    <property type="match status" value="1"/>
</dbReference>
<reference evidence="5" key="1">
    <citation type="submission" date="2022-11" db="EMBL/GenBank/DDBJ databases">
        <authorList>
            <person name="Mo P."/>
        </authorList>
    </citation>
    <scope>NUCLEOTIDE SEQUENCE</scope>
    <source>
        <strain evidence="5">HUAS 11-8</strain>
    </source>
</reference>
<evidence type="ECO:0000259" key="4">
    <source>
        <dbReference type="PROSITE" id="PS50949"/>
    </source>
</evidence>
<evidence type="ECO:0000313" key="6">
    <source>
        <dbReference type="Proteomes" id="UP001163203"/>
    </source>
</evidence>
<dbReference type="PROSITE" id="PS50949">
    <property type="entry name" value="HTH_GNTR"/>
    <property type="match status" value="1"/>
</dbReference>
<dbReference type="Proteomes" id="UP001163203">
    <property type="component" value="Chromosome"/>
</dbReference>
<organism evidence="5 6">
    <name type="scientific">Amycolatopsis cynarae</name>
    <dbReference type="NCBI Taxonomy" id="2995223"/>
    <lineage>
        <taxon>Bacteria</taxon>
        <taxon>Bacillati</taxon>
        <taxon>Actinomycetota</taxon>
        <taxon>Actinomycetes</taxon>
        <taxon>Pseudonocardiales</taxon>
        <taxon>Pseudonocardiaceae</taxon>
        <taxon>Amycolatopsis</taxon>
    </lineage>
</organism>
<keyword evidence="2" id="KW-0238">DNA-binding</keyword>
<dbReference type="EMBL" id="CP113836">
    <property type="protein sequence ID" value="WAL64546.1"/>
    <property type="molecule type" value="Genomic_DNA"/>
</dbReference>
<feature type="domain" description="HTH gntR-type" evidence="4">
    <location>
        <begin position="19"/>
        <end position="87"/>
    </location>
</feature>
<name>A0ABY7B0V9_9PSEU</name>
<dbReference type="PANTHER" id="PTHR43537">
    <property type="entry name" value="TRANSCRIPTIONAL REGULATOR, GNTR FAMILY"/>
    <property type="match status" value="1"/>
</dbReference>
<accession>A0ABY7B0V9</accession>
<proteinExistence type="predicted"/>
<dbReference type="InterPro" id="IPR000524">
    <property type="entry name" value="Tscrpt_reg_HTH_GntR"/>
</dbReference>
<sequence>MSEPLSQRPSQAGSGVVRTNVVDAVADSLRREILSGRYAPGQYLPSARELAERYDVTRTSLKHALMRLVESGLLEIRHGVGTLVLDYERQGGLDLLPMLVAANAPAWARSIFEVRAEVGALIAVRAARNATDAQRQRLAALAARLRDATDADAAQLAECDWHRELARATGNRVYPLLMNVVLDTYLRQRHALRGPFLDPVAAADRLEPLAKAVEEGAAAEVVHARAAKYLEETGRMMIESMGGAR</sequence>
<dbReference type="CDD" id="cd07377">
    <property type="entry name" value="WHTH_GntR"/>
    <property type="match status" value="1"/>
</dbReference>
<dbReference type="Pfam" id="PF00392">
    <property type="entry name" value="GntR"/>
    <property type="match status" value="1"/>
</dbReference>
<keyword evidence="3" id="KW-0804">Transcription</keyword>
<evidence type="ECO:0000256" key="1">
    <source>
        <dbReference type="ARBA" id="ARBA00023015"/>
    </source>
</evidence>
<keyword evidence="1" id="KW-0805">Transcription regulation</keyword>
<dbReference type="PANTHER" id="PTHR43537:SF5">
    <property type="entry name" value="UXU OPERON TRANSCRIPTIONAL REGULATOR"/>
    <property type="match status" value="1"/>
</dbReference>
<dbReference type="RefSeq" id="WP_268754766.1">
    <property type="nucleotide sequence ID" value="NZ_CP113836.1"/>
</dbReference>
<dbReference type="InterPro" id="IPR011711">
    <property type="entry name" value="GntR_C"/>
</dbReference>
<dbReference type="Pfam" id="PF07729">
    <property type="entry name" value="FCD"/>
    <property type="match status" value="1"/>
</dbReference>
<dbReference type="PRINTS" id="PR00035">
    <property type="entry name" value="HTHGNTR"/>
</dbReference>
<gene>
    <name evidence="5" type="ORF">ORV05_26785</name>
</gene>
<dbReference type="InterPro" id="IPR008920">
    <property type="entry name" value="TF_FadR/GntR_C"/>
</dbReference>
<evidence type="ECO:0000313" key="5">
    <source>
        <dbReference type="EMBL" id="WAL64546.1"/>
    </source>
</evidence>
<dbReference type="InterPro" id="IPR036390">
    <property type="entry name" value="WH_DNA-bd_sf"/>
</dbReference>
<keyword evidence="6" id="KW-1185">Reference proteome</keyword>
<dbReference type="Gene3D" id="1.10.10.10">
    <property type="entry name" value="Winged helix-like DNA-binding domain superfamily/Winged helix DNA-binding domain"/>
    <property type="match status" value="1"/>
</dbReference>
<dbReference type="Gene3D" id="1.20.120.530">
    <property type="entry name" value="GntR ligand-binding domain-like"/>
    <property type="match status" value="1"/>
</dbReference>